<gene>
    <name evidence="2" type="ORF">GUJ93_ZPchr0008g12725</name>
</gene>
<reference evidence="2" key="2">
    <citation type="submission" date="2021-02" db="EMBL/GenBank/DDBJ databases">
        <authorList>
            <person name="Kimball J.A."/>
            <person name="Haas M.W."/>
            <person name="Macchietto M."/>
            <person name="Kono T."/>
            <person name="Duquette J."/>
            <person name="Shao M."/>
        </authorList>
    </citation>
    <scope>NUCLEOTIDE SEQUENCE</scope>
    <source>
        <tissue evidence="2">Fresh leaf tissue</tissue>
    </source>
</reference>
<name>A0A8J5RPQ4_ZIZPA</name>
<feature type="transmembrane region" description="Helical" evidence="1">
    <location>
        <begin position="29"/>
        <end position="54"/>
    </location>
</feature>
<evidence type="ECO:0000256" key="1">
    <source>
        <dbReference type="SAM" id="Phobius"/>
    </source>
</evidence>
<accession>A0A8J5RPQ4</accession>
<proteinExistence type="predicted"/>
<comment type="caution">
    <text evidence="2">The sequence shown here is derived from an EMBL/GenBank/DDBJ whole genome shotgun (WGS) entry which is preliminary data.</text>
</comment>
<dbReference type="EMBL" id="JAAALK010000290">
    <property type="protein sequence ID" value="KAG8047965.1"/>
    <property type="molecule type" value="Genomic_DNA"/>
</dbReference>
<feature type="transmembrane region" description="Helical" evidence="1">
    <location>
        <begin position="66"/>
        <end position="86"/>
    </location>
</feature>
<keyword evidence="1" id="KW-0472">Membrane</keyword>
<evidence type="ECO:0000313" key="3">
    <source>
        <dbReference type="Proteomes" id="UP000729402"/>
    </source>
</evidence>
<keyword evidence="3" id="KW-1185">Reference proteome</keyword>
<dbReference type="AlphaFoldDB" id="A0A8J5RPQ4"/>
<dbReference type="Proteomes" id="UP000729402">
    <property type="component" value="Unassembled WGS sequence"/>
</dbReference>
<keyword evidence="1" id="KW-0812">Transmembrane</keyword>
<reference evidence="2" key="1">
    <citation type="journal article" date="2021" name="bioRxiv">
        <title>Whole Genome Assembly and Annotation of Northern Wild Rice, Zizania palustris L., Supports a Whole Genome Duplication in the Zizania Genus.</title>
        <authorList>
            <person name="Haas M."/>
            <person name="Kono T."/>
            <person name="Macchietto M."/>
            <person name="Millas R."/>
            <person name="McGilp L."/>
            <person name="Shao M."/>
            <person name="Duquette J."/>
            <person name="Hirsch C.N."/>
            <person name="Kimball J."/>
        </authorList>
    </citation>
    <scope>NUCLEOTIDE SEQUENCE</scope>
    <source>
        <tissue evidence="2">Fresh leaf tissue</tissue>
    </source>
</reference>
<organism evidence="2 3">
    <name type="scientific">Zizania palustris</name>
    <name type="common">Northern wild rice</name>
    <dbReference type="NCBI Taxonomy" id="103762"/>
    <lineage>
        <taxon>Eukaryota</taxon>
        <taxon>Viridiplantae</taxon>
        <taxon>Streptophyta</taxon>
        <taxon>Embryophyta</taxon>
        <taxon>Tracheophyta</taxon>
        <taxon>Spermatophyta</taxon>
        <taxon>Magnoliopsida</taxon>
        <taxon>Liliopsida</taxon>
        <taxon>Poales</taxon>
        <taxon>Poaceae</taxon>
        <taxon>BOP clade</taxon>
        <taxon>Oryzoideae</taxon>
        <taxon>Oryzeae</taxon>
        <taxon>Zizaniinae</taxon>
        <taxon>Zizania</taxon>
    </lineage>
</organism>
<sequence>MTTFLNTSTSPLLFKNSNTSTSPSISCEINYLVVVWSYTILSCVLRKIIVIGVYSTCANKKTSLQHYFTSLAINFIFYIFMKYFYIVFCQNNSGAQWGPLSSFFKTLE</sequence>
<evidence type="ECO:0000313" key="2">
    <source>
        <dbReference type="EMBL" id="KAG8047965.1"/>
    </source>
</evidence>
<keyword evidence="1" id="KW-1133">Transmembrane helix</keyword>
<protein>
    <submittedName>
        <fullName evidence="2">Uncharacterized protein</fullName>
    </submittedName>
</protein>